<dbReference type="InterPro" id="IPR058163">
    <property type="entry name" value="LysR-type_TF_proteobact-type"/>
</dbReference>
<sequence>MSKLSWDDFRLVKAVADAKGLVGASRQLKLNHSTVFRQLAQVEESLGVKLFERHRNGYVPTSAGQEMITLAERMEFDIFSFSRKLSDHEQALSGSLKITTNDMLQQSLILPLLPGYMAHYPDIHVELIQTNQALSLSKQDADIAIRATDAPPENLVGRRISPLSWAIYGHANNFKKLLSFDDLRAMQWIGFSDNLAGSKPARFMTDHVRPENIALNLNTVLGVSCAIENGIGIAALPCYLGDTHPALARLTQPLPELETSLWLLTHAELRNSARVRSFMDYFGTELSKQKNRLEGGL</sequence>
<dbReference type="Gene3D" id="1.10.10.10">
    <property type="entry name" value="Winged helix-like DNA-binding domain superfamily/Winged helix DNA-binding domain"/>
    <property type="match status" value="1"/>
</dbReference>
<dbReference type="InterPro" id="IPR036390">
    <property type="entry name" value="WH_DNA-bd_sf"/>
</dbReference>
<dbReference type="Gene3D" id="3.40.190.290">
    <property type="match status" value="1"/>
</dbReference>
<name>A0ABV0BGY0_9HYPH</name>
<evidence type="ECO:0000259" key="5">
    <source>
        <dbReference type="PROSITE" id="PS50931"/>
    </source>
</evidence>
<keyword evidence="2" id="KW-0805">Transcription regulation</keyword>
<feature type="domain" description="HTH lysR-type" evidence="5">
    <location>
        <begin position="4"/>
        <end position="61"/>
    </location>
</feature>
<dbReference type="InterPro" id="IPR005119">
    <property type="entry name" value="LysR_subst-bd"/>
</dbReference>
<protein>
    <submittedName>
        <fullName evidence="6">LysR family transcriptional regulator</fullName>
    </submittedName>
</protein>
<dbReference type="PROSITE" id="PS50931">
    <property type="entry name" value="HTH_LYSR"/>
    <property type="match status" value="1"/>
</dbReference>
<reference evidence="6 7" key="1">
    <citation type="submission" date="2024-04" db="EMBL/GenBank/DDBJ databases">
        <title>A novel species isolated from cricket.</title>
        <authorList>
            <person name="Wang H.-C."/>
        </authorList>
    </citation>
    <scope>NUCLEOTIDE SEQUENCE [LARGE SCALE GENOMIC DNA]</scope>
    <source>
        <strain evidence="6 7">WL0021</strain>
    </source>
</reference>
<organism evidence="6 7">
    <name type="scientific">Hohaiivirga grylli</name>
    <dbReference type="NCBI Taxonomy" id="3133970"/>
    <lineage>
        <taxon>Bacteria</taxon>
        <taxon>Pseudomonadati</taxon>
        <taxon>Pseudomonadota</taxon>
        <taxon>Alphaproteobacteria</taxon>
        <taxon>Hyphomicrobiales</taxon>
        <taxon>Methylobacteriaceae</taxon>
        <taxon>Hohaiivirga</taxon>
    </lineage>
</organism>
<dbReference type="RefSeq" id="WP_346336185.1">
    <property type="nucleotide sequence ID" value="NZ_JBBYXI010000001.1"/>
</dbReference>
<dbReference type="EMBL" id="JBBYXI010000001">
    <property type="protein sequence ID" value="MEN3930222.1"/>
    <property type="molecule type" value="Genomic_DNA"/>
</dbReference>
<evidence type="ECO:0000256" key="4">
    <source>
        <dbReference type="ARBA" id="ARBA00023163"/>
    </source>
</evidence>
<proteinExistence type="inferred from homology"/>
<dbReference type="SUPFAM" id="SSF46785">
    <property type="entry name" value="Winged helix' DNA-binding domain"/>
    <property type="match status" value="1"/>
</dbReference>
<dbReference type="Proteomes" id="UP001418637">
    <property type="component" value="Unassembled WGS sequence"/>
</dbReference>
<evidence type="ECO:0000256" key="1">
    <source>
        <dbReference type="ARBA" id="ARBA00009437"/>
    </source>
</evidence>
<accession>A0ABV0BGY0</accession>
<evidence type="ECO:0000256" key="2">
    <source>
        <dbReference type="ARBA" id="ARBA00023015"/>
    </source>
</evidence>
<evidence type="ECO:0000256" key="3">
    <source>
        <dbReference type="ARBA" id="ARBA00023125"/>
    </source>
</evidence>
<dbReference type="PANTHER" id="PTHR30537:SF3">
    <property type="entry name" value="TRANSCRIPTIONAL REGULATORY PROTEIN"/>
    <property type="match status" value="1"/>
</dbReference>
<dbReference type="PANTHER" id="PTHR30537">
    <property type="entry name" value="HTH-TYPE TRANSCRIPTIONAL REGULATOR"/>
    <property type="match status" value="1"/>
</dbReference>
<dbReference type="InterPro" id="IPR036388">
    <property type="entry name" value="WH-like_DNA-bd_sf"/>
</dbReference>
<evidence type="ECO:0000313" key="6">
    <source>
        <dbReference type="EMBL" id="MEN3930222.1"/>
    </source>
</evidence>
<evidence type="ECO:0000313" key="7">
    <source>
        <dbReference type="Proteomes" id="UP001418637"/>
    </source>
</evidence>
<keyword evidence="7" id="KW-1185">Reference proteome</keyword>
<comment type="caution">
    <text evidence="6">The sequence shown here is derived from an EMBL/GenBank/DDBJ whole genome shotgun (WGS) entry which is preliminary data.</text>
</comment>
<dbReference type="SUPFAM" id="SSF53850">
    <property type="entry name" value="Periplasmic binding protein-like II"/>
    <property type="match status" value="1"/>
</dbReference>
<dbReference type="Pfam" id="PF03466">
    <property type="entry name" value="LysR_substrate"/>
    <property type="match status" value="1"/>
</dbReference>
<dbReference type="InterPro" id="IPR000847">
    <property type="entry name" value="LysR_HTH_N"/>
</dbReference>
<keyword evidence="3" id="KW-0238">DNA-binding</keyword>
<comment type="similarity">
    <text evidence="1">Belongs to the LysR transcriptional regulatory family.</text>
</comment>
<gene>
    <name evidence="6" type="ORF">WJT86_03995</name>
</gene>
<dbReference type="Pfam" id="PF00126">
    <property type="entry name" value="HTH_1"/>
    <property type="match status" value="1"/>
</dbReference>
<keyword evidence="4" id="KW-0804">Transcription</keyword>